<dbReference type="Pfam" id="PF07065">
    <property type="entry name" value="D123"/>
    <property type="match status" value="1"/>
</dbReference>
<dbReference type="InterPro" id="IPR009772">
    <property type="entry name" value="CDC123"/>
</dbReference>
<protein>
    <submittedName>
        <fullName evidence="3">Cell division cycle protein 123</fullName>
    </submittedName>
</protein>
<gene>
    <name evidence="3" type="ORF">F503_02896</name>
</gene>
<evidence type="ECO:0000313" key="4">
    <source>
        <dbReference type="Proteomes" id="UP000016923"/>
    </source>
</evidence>
<dbReference type="AlphaFoldDB" id="S3BZW3"/>
<feature type="region of interest" description="Disordered" evidence="2">
    <location>
        <begin position="72"/>
        <end position="102"/>
    </location>
</feature>
<dbReference type="Proteomes" id="UP000016923">
    <property type="component" value="Unassembled WGS sequence"/>
</dbReference>
<dbReference type="PANTHER" id="PTHR15323">
    <property type="entry name" value="D123 PROTEIN"/>
    <property type="match status" value="1"/>
</dbReference>
<feature type="compositionally biased region" description="Acidic residues" evidence="2">
    <location>
        <begin position="81"/>
        <end position="91"/>
    </location>
</feature>
<dbReference type="OMA" id="TFPDPNF"/>
<keyword evidence="3" id="KW-0131">Cell cycle</keyword>
<accession>S3BZW3</accession>
<reference evidence="3 4" key="1">
    <citation type="journal article" date="2013" name="BMC Genomics">
        <title>The genome and transcriptome of the pine saprophyte Ophiostoma piceae, and a comparison with the bark beetle-associated pine pathogen Grosmannia clavigera.</title>
        <authorList>
            <person name="Haridas S."/>
            <person name="Wang Y."/>
            <person name="Lim L."/>
            <person name="Massoumi Alamouti S."/>
            <person name="Jackman S."/>
            <person name="Docking R."/>
            <person name="Robertson G."/>
            <person name="Birol I."/>
            <person name="Bohlmann J."/>
            <person name="Breuil C."/>
        </authorList>
    </citation>
    <scope>NUCLEOTIDE SEQUENCE [LARGE SCALE GENOMIC DNA]</scope>
    <source>
        <strain evidence="3 4">UAMH 11346</strain>
    </source>
</reference>
<feature type="region of interest" description="Disordered" evidence="2">
    <location>
        <begin position="377"/>
        <end position="427"/>
    </location>
</feature>
<dbReference type="GO" id="GO:0051301">
    <property type="term" value="P:cell division"/>
    <property type="evidence" value="ECO:0007669"/>
    <property type="project" value="UniProtKB-KW"/>
</dbReference>
<comment type="similarity">
    <text evidence="1">Belongs to the CDC123 family.</text>
</comment>
<dbReference type="OrthoDB" id="360540at2759"/>
<dbReference type="HOGENOM" id="CLU_034402_2_0_1"/>
<keyword evidence="3" id="KW-0132">Cell division</keyword>
<sequence length="464" mass="51960">MPEFHTTAPPAPDSDEAAGDVQFPPISRDHIRYCSYDYWFPKYRKVCIKSRIIPLPVEFVEYLREDSIILSDESHGSNGAEGEDDDDDDWEPTNPTMQHYKSADEEKYDVFLDADDSSDDDDAPPVVRLPPNKRFPEVHQRIKDEIEALGGVVAPKLNWSAPKDAAELMEQKNTMRCRTPDDVYFILKSSNFVSHDLEHAFDGTTPVAEPAAEPAATAAAGDALSSSPPAAPALGFQPVLVLRSYFDIHTALEFRCFVKQRNLVAITPRDLKYYPYLERLRSTIIERTKTLFHSKLQFTFPSGNFTFDIYIPEKDGSDAAGSEAEADKTSPGSRLSWARLIDINPWAPRTDTLMFGWRELIDLKIPKPFLGIVGESGIADDAEDGDEEEGVSDGEDDDDDDDEDFQPELRLVEKDDPAAMNFSSAPYSAHKLPKEVVDASMAGEGGLREFAQQWQQLVQSREGR</sequence>
<feature type="region of interest" description="Disordered" evidence="2">
    <location>
        <begin position="1"/>
        <end position="22"/>
    </location>
</feature>
<evidence type="ECO:0000256" key="2">
    <source>
        <dbReference type="SAM" id="MobiDB-lite"/>
    </source>
</evidence>
<dbReference type="EMBL" id="KE148154">
    <property type="protein sequence ID" value="EPE06067.1"/>
    <property type="molecule type" value="Genomic_DNA"/>
</dbReference>
<name>S3BZW3_OPHP1</name>
<feature type="compositionally biased region" description="Acidic residues" evidence="2">
    <location>
        <begin position="378"/>
        <end position="406"/>
    </location>
</feature>
<dbReference type="STRING" id="1262450.S3BZW3"/>
<dbReference type="PANTHER" id="PTHR15323:SF6">
    <property type="entry name" value="CELL DIVISION CYCLE PROTEIN 123 HOMOLOG"/>
    <property type="match status" value="1"/>
</dbReference>
<dbReference type="VEuPathDB" id="FungiDB:F503_02896"/>
<dbReference type="GO" id="GO:0005737">
    <property type="term" value="C:cytoplasm"/>
    <property type="evidence" value="ECO:0007669"/>
    <property type="project" value="TreeGrafter"/>
</dbReference>
<evidence type="ECO:0000313" key="3">
    <source>
        <dbReference type="EMBL" id="EPE06067.1"/>
    </source>
</evidence>
<organism evidence="3 4">
    <name type="scientific">Ophiostoma piceae (strain UAMH 11346)</name>
    <name type="common">Sap stain fungus</name>
    <dbReference type="NCBI Taxonomy" id="1262450"/>
    <lineage>
        <taxon>Eukaryota</taxon>
        <taxon>Fungi</taxon>
        <taxon>Dikarya</taxon>
        <taxon>Ascomycota</taxon>
        <taxon>Pezizomycotina</taxon>
        <taxon>Sordariomycetes</taxon>
        <taxon>Sordariomycetidae</taxon>
        <taxon>Ophiostomatales</taxon>
        <taxon>Ophiostomataceae</taxon>
        <taxon>Ophiostoma</taxon>
    </lineage>
</organism>
<proteinExistence type="inferred from homology"/>
<dbReference type="eggNOG" id="KOG2983">
    <property type="taxonomic scope" value="Eukaryota"/>
</dbReference>
<evidence type="ECO:0000256" key="1">
    <source>
        <dbReference type="ARBA" id="ARBA00011047"/>
    </source>
</evidence>
<keyword evidence="4" id="KW-1185">Reference proteome</keyword>